<evidence type="ECO:0000313" key="1">
    <source>
        <dbReference type="Proteomes" id="UP000887574"/>
    </source>
</evidence>
<keyword evidence="1" id="KW-1185">Reference proteome</keyword>
<dbReference type="WBParaSite" id="jg20365">
    <property type="protein sequence ID" value="jg20365"/>
    <property type="gene ID" value="jg20365"/>
</dbReference>
<dbReference type="AlphaFoldDB" id="A0A915DJX9"/>
<dbReference type="Proteomes" id="UP000887574">
    <property type="component" value="Unplaced"/>
</dbReference>
<evidence type="ECO:0000313" key="2">
    <source>
        <dbReference type="WBParaSite" id="jg20365"/>
    </source>
</evidence>
<sequence>MDFERTLIASFEHHYNFYVPTIDLHEAFSWLFPHARDTDGRDKFEIGSGEARFIDYFVQVCCIYILLMLFARCYLQHGSGASEGVQCFPMSCGIAFNSLEKKFQDNKFVGSMALCIEMLFFPWTARKQVLEVAASDEKECSLKNPSSFVFKRADEVEGHGQAYRQQRKELCRESDFIAKIVC</sequence>
<reference evidence="2" key="1">
    <citation type="submission" date="2022-11" db="UniProtKB">
        <authorList>
            <consortium name="WormBaseParasite"/>
        </authorList>
    </citation>
    <scope>IDENTIFICATION</scope>
</reference>
<accession>A0A915DJX9</accession>
<protein>
    <submittedName>
        <fullName evidence="2">Uncharacterized protein</fullName>
    </submittedName>
</protein>
<name>A0A915DJX9_9BILA</name>
<proteinExistence type="predicted"/>
<organism evidence="1 2">
    <name type="scientific">Ditylenchus dipsaci</name>
    <dbReference type="NCBI Taxonomy" id="166011"/>
    <lineage>
        <taxon>Eukaryota</taxon>
        <taxon>Metazoa</taxon>
        <taxon>Ecdysozoa</taxon>
        <taxon>Nematoda</taxon>
        <taxon>Chromadorea</taxon>
        <taxon>Rhabditida</taxon>
        <taxon>Tylenchina</taxon>
        <taxon>Tylenchomorpha</taxon>
        <taxon>Sphaerularioidea</taxon>
        <taxon>Anguinidae</taxon>
        <taxon>Anguininae</taxon>
        <taxon>Ditylenchus</taxon>
    </lineage>
</organism>